<keyword evidence="1" id="KW-0540">Nuclease</keyword>
<reference evidence="1 2" key="1">
    <citation type="submission" date="2020-05" db="EMBL/GenBank/DDBJ databases">
        <title>Identification and distribution of gene clusters putatively required for synthesis of sphingolipid metabolism inhibitors in phylogenetically diverse species of the filamentous fungus Fusarium.</title>
        <authorList>
            <person name="Kim H.-S."/>
            <person name="Busman M."/>
            <person name="Brown D.W."/>
            <person name="Divon H."/>
            <person name="Uhlig S."/>
            <person name="Proctor R.H."/>
        </authorList>
    </citation>
    <scope>NUCLEOTIDE SEQUENCE [LARGE SCALE GENOMIC DNA]</scope>
    <source>
        <strain evidence="1 2">NRRL 25196</strain>
    </source>
</reference>
<sequence length="346" mass="37926">MSDTIEAATNIAEAADRNALMEEAIEIASQWAQEKIENFLNEIERNGDDHKLLKISHIISRRTSIDVFTGESSDIGKFAKDLIVKLDGGKAMEGLGNLAGSLLNKLFGSASGSAQTEKIYEVVFDELGELNRLDAFFFCYRFASRGINKAVIGTCIVRSAAVMVDDNAYRVVLNSSATLEDAERAAQVAKYQRHVLDENGNPEPADSTLLEARAKLTRWTRNQSQAARVQPHISPFLFKELLPLGKLVLNQNALESAQANYTKAVEAATEVQKTLTGIQTKLKGIEIAGAALERVQEILIECIAFLVELKVQISKLTTFFNALSTMVKVIIDTKVKNFDTGATAIN</sequence>
<keyword evidence="2" id="KW-1185">Reference proteome</keyword>
<keyword evidence="1" id="KW-0269">Exonuclease</keyword>
<proteinExistence type="predicted"/>
<dbReference type="EMBL" id="JAAOAO010000947">
    <property type="protein sequence ID" value="KAF5529844.1"/>
    <property type="molecule type" value="Genomic_DNA"/>
</dbReference>
<evidence type="ECO:0000313" key="1">
    <source>
        <dbReference type="EMBL" id="KAF5529844.1"/>
    </source>
</evidence>
<name>A0A8H5I5E4_9HYPO</name>
<dbReference type="Proteomes" id="UP000574317">
    <property type="component" value="Unassembled WGS sequence"/>
</dbReference>
<evidence type="ECO:0000313" key="2">
    <source>
        <dbReference type="Proteomes" id="UP000574317"/>
    </source>
</evidence>
<gene>
    <name evidence="1" type="ORF">FNAPI_13732</name>
</gene>
<comment type="caution">
    <text evidence="1">The sequence shown here is derived from an EMBL/GenBank/DDBJ whole genome shotgun (WGS) entry which is preliminary data.</text>
</comment>
<organism evidence="1 2">
    <name type="scientific">Fusarium napiforme</name>
    <dbReference type="NCBI Taxonomy" id="42672"/>
    <lineage>
        <taxon>Eukaryota</taxon>
        <taxon>Fungi</taxon>
        <taxon>Dikarya</taxon>
        <taxon>Ascomycota</taxon>
        <taxon>Pezizomycotina</taxon>
        <taxon>Sordariomycetes</taxon>
        <taxon>Hypocreomycetidae</taxon>
        <taxon>Hypocreales</taxon>
        <taxon>Nectriaceae</taxon>
        <taxon>Fusarium</taxon>
        <taxon>Fusarium fujikuroi species complex</taxon>
    </lineage>
</organism>
<protein>
    <submittedName>
        <fullName evidence="1">Exonuclease VII small subunit domain-containing protein</fullName>
    </submittedName>
</protein>
<accession>A0A8H5I5E4</accession>
<dbReference type="GO" id="GO:0004527">
    <property type="term" value="F:exonuclease activity"/>
    <property type="evidence" value="ECO:0007669"/>
    <property type="project" value="UniProtKB-KW"/>
</dbReference>
<keyword evidence="1" id="KW-0378">Hydrolase</keyword>
<dbReference type="AlphaFoldDB" id="A0A8H5I5E4"/>